<dbReference type="InterPro" id="IPR005135">
    <property type="entry name" value="Endo/exonuclease/phosphatase"/>
</dbReference>
<feature type="compositionally biased region" description="Low complexity" evidence="1">
    <location>
        <begin position="389"/>
        <end position="429"/>
    </location>
</feature>
<dbReference type="AlphaFoldDB" id="A0A1B6GP70"/>
<name>A0A1B6GP70_9HEMI</name>
<dbReference type="InterPro" id="IPR050410">
    <property type="entry name" value="CCR4/nocturin_mRNA_transcr"/>
</dbReference>
<feature type="region of interest" description="Disordered" evidence="1">
    <location>
        <begin position="376"/>
        <end position="438"/>
    </location>
</feature>
<proteinExistence type="predicted"/>
<dbReference type="PANTHER" id="PTHR12121">
    <property type="entry name" value="CARBON CATABOLITE REPRESSOR PROTEIN 4"/>
    <property type="match status" value="1"/>
</dbReference>
<dbReference type="Gene3D" id="3.60.10.10">
    <property type="entry name" value="Endonuclease/exonuclease/phosphatase"/>
    <property type="match status" value="1"/>
</dbReference>
<gene>
    <name evidence="3" type="ORF">g.23478</name>
</gene>
<evidence type="ECO:0000256" key="1">
    <source>
        <dbReference type="SAM" id="MobiDB-lite"/>
    </source>
</evidence>
<dbReference type="InterPro" id="IPR036691">
    <property type="entry name" value="Endo/exonu/phosph_ase_sf"/>
</dbReference>
<feature type="region of interest" description="Disordered" evidence="1">
    <location>
        <begin position="83"/>
        <end position="106"/>
    </location>
</feature>
<dbReference type="EMBL" id="GECZ01005616">
    <property type="protein sequence ID" value="JAS64153.1"/>
    <property type="molecule type" value="Transcribed_RNA"/>
</dbReference>
<feature type="non-terminal residue" evidence="3">
    <location>
        <position position="1"/>
    </location>
</feature>
<feature type="compositionally biased region" description="Basic and acidic residues" evidence="1">
    <location>
        <begin position="51"/>
        <end position="66"/>
    </location>
</feature>
<feature type="region of interest" description="Disordered" evidence="1">
    <location>
        <begin position="49"/>
        <end position="70"/>
    </location>
</feature>
<dbReference type="Pfam" id="PF03372">
    <property type="entry name" value="Exo_endo_phos"/>
    <property type="match status" value="1"/>
</dbReference>
<evidence type="ECO:0000313" key="3">
    <source>
        <dbReference type="EMBL" id="JAS64153.1"/>
    </source>
</evidence>
<reference evidence="3" key="1">
    <citation type="submission" date="2015-11" db="EMBL/GenBank/DDBJ databases">
        <title>De novo transcriptome assembly of four potential Pierce s Disease insect vectors from Arizona vineyards.</title>
        <authorList>
            <person name="Tassone E.E."/>
        </authorList>
    </citation>
    <scope>NUCLEOTIDE SEQUENCE</scope>
</reference>
<dbReference type="GO" id="GO:0000175">
    <property type="term" value="F:3'-5'-RNA exonuclease activity"/>
    <property type="evidence" value="ECO:0007669"/>
    <property type="project" value="TreeGrafter"/>
</dbReference>
<dbReference type="SUPFAM" id="SSF56219">
    <property type="entry name" value="DNase I-like"/>
    <property type="match status" value="1"/>
</dbReference>
<accession>A0A1B6GP70</accession>
<sequence length="849" mass="96510">ARESVDSSGRRISIPRNCKSSLPISSSIMDFDYLSKPSNKIVMGANQIKSRPTEKEVETKKVKEEASGWSSDELDVFGTMPKRVRSKSVQKSKRARESVDSSGRRISIPRNCKSSLPISSSIMDFDYLSKPSNKIVMGANQIKSRPTEKEVETKKVKEEASGWSSDELDVVYDLQEEKKNKIYEVITVMSDDETPNKITYEKLYADDGENKVVEKPIDLDISGKTDVLSVNNAAKAAVSILEDILSAEKVSTVENSASAVTDSKDDSDNDVVCIAVVDAKTKEEQRRANIEEICLSSDSEPESRLKVPPLRVKLSKYPCVNKYLPNNSSEHSFGSNNSNFNLGLKRPCLYPPYGYGRKQSDFSNSLSDWDSCSTSPKVTSSDEFSPCQSESPKVISDESSSSVLSDLTQPQDNFSSSSDNSNSTSPSSNSDEEKEIYWKANRGARRKGELRYEEFTDLGKKIHDGVTEIDVNNSLTFKVMSYNVLAQNLLEQHMYLYKNHDRRALSWAKRWDLLYNEIKDENPEILCLQEVEQSHLVTHYAKLLDLGYRWVYKKRTSHYQDGVAVFYKAAVFQEEAKSEVEFYQPGVSVLDRDNVGVVVRLRLREHTQQAVVVATTHLLYNPRRSDVKLAQTQVLLAEIDRLAFKKETSTYYPIIMTGDFNLKPRNGVYQLVTEGQLLYEGMSRRTLRKAEDNNVLPRTLLPVRLGVTDHCQHLDVLEARAKGEDCTQTRLYHSEHNKEPHQDNSLEDNRFSSGTLYHDFNFQSVYPHTQSDGQREASTHHDNWITVDYVFYSNPKSNEGENRENSLQLLSRLRLPTQDECERFLRHLPNFAFGSDHLPLVGKFLLRLH</sequence>
<feature type="compositionally biased region" description="Polar residues" evidence="1">
    <location>
        <begin position="376"/>
        <end position="388"/>
    </location>
</feature>
<protein>
    <recommendedName>
        <fullName evidence="2">Endonuclease/exonuclease/phosphatase domain-containing protein</fullName>
    </recommendedName>
</protein>
<feature type="domain" description="Endonuclease/exonuclease/phosphatase" evidence="2">
    <location>
        <begin position="480"/>
        <end position="796"/>
    </location>
</feature>
<organism evidence="3">
    <name type="scientific">Cuerna arida</name>
    <dbReference type="NCBI Taxonomy" id="1464854"/>
    <lineage>
        <taxon>Eukaryota</taxon>
        <taxon>Metazoa</taxon>
        <taxon>Ecdysozoa</taxon>
        <taxon>Arthropoda</taxon>
        <taxon>Hexapoda</taxon>
        <taxon>Insecta</taxon>
        <taxon>Pterygota</taxon>
        <taxon>Neoptera</taxon>
        <taxon>Paraneoptera</taxon>
        <taxon>Hemiptera</taxon>
        <taxon>Auchenorrhyncha</taxon>
        <taxon>Membracoidea</taxon>
        <taxon>Cicadellidae</taxon>
        <taxon>Cicadellinae</taxon>
        <taxon>Proconiini</taxon>
        <taxon>Cuerna</taxon>
    </lineage>
</organism>
<dbReference type="PANTHER" id="PTHR12121:SF34">
    <property type="entry name" value="PROTEIN ANGEL"/>
    <property type="match status" value="1"/>
</dbReference>
<feature type="compositionally biased region" description="Basic residues" evidence="1">
    <location>
        <begin position="83"/>
        <end position="94"/>
    </location>
</feature>
<evidence type="ECO:0000259" key="2">
    <source>
        <dbReference type="Pfam" id="PF03372"/>
    </source>
</evidence>